<comment type="subcellular location">
    <subcellularLocation>
        <location evidence="1 4">Bacterial flagellum basal body</location>
    </subcellularLocation>
</comment>
<dbReference type="InterPro" id="IPR053967">
    <property type="entry name" value="LlgE_F_G-like_D1"/>
</dbReference>
<evidence type="ECO:0000313" key="9">
    <source>
        <dbReference type="Proteomes" id="UP000612349"/>
    </source>
</evidence>
<accession>A0A917DRT8</accession>
<keyword evidence="8" id="KW-0966">Cell projection</keyword>
<dbReference type="InterPro" id="IPR037925">
    <property type="entry name" value="FlgE/F/G-like"/>
</dbReference>
<evidence type="ECO:0000256" key="1">
    <source>
        <dbReference type="ARBA" id="ARBA00004117"/>
    </source>
</evidence>
<evidence type="ECO:0000259" key="6">
    <source>
        <dbReference type="Pfam" id="PF06429"/>
    </source>
</evidence>
<feature type="domain" description="Flagellar hook protein FlgE/F/G-like D1" evidence="7">
    <location>
        <begin position="83"/>
        <end position="165"/>
    </location>
</feature>
<evidence type="ECO:0000313" key="8">
    <source>
        <dbReference type="EMBL" id="GGD63989.1"/>
    </source>
</evidence>
<dbReference type="GO" id="GO:0071978">
    <property type="term" value="P:bacterial-type flagellum-dependent swarming motility"/>
    <property type="evidence" value="ECO:0007669"/>
    <property type="project" value="TreeGrafter"/>
</dbReference>
<dbReference type="Pfam" id="PF22692">
    <property type="entry name" value="LlgE_F_G_D1"/>
    <property type="match status" value="1"/>
</dbReference>
<keyword evidence="8" id="KW-0969">Cilium</keyword>
<dbReference type="InterPro" id="IPR020013">
    <property type="entry name" value="Flagellar_FlgE/F/G"/>
</dbReference>
<dbReference type="InterPro" id="IPR010930">
    <property type="entry name" value="Flg_bb/hook_C_dom"/>
</dbReference>
<evidence type="ECO:0000256" key="2">
    <source>
        <dbReference type="ARBA" id="ARBA00009677"/>
    </source>
</evidence>
<dbReference type="OrthoDB" id="8372879at2"/>
<dbReference type="GO" id="GO:0009424">
    <property type="term" value="C:bacterial-type flagellum hook"/>
    <property type="evidence" value="ECO:0007669"/>
    <property type="project" value="TreeGrafter"/>
</dbReference>
<keyword evidence="9" id="KW-1185">Reference proteome</keyword>
<dbReference type="PANTHER" id="PTHR30435">
    <property type="entry name" value="FLAGELLAR PROTEIN"/>
    <property type="match status" value="1"/>
</dbReference>
<dbReference type="RefSeq" id="WP_066776114.1">
    <property type="nucleotide sequence ID" value="NZ_BMIP01000002.1"/>
</dbReference>
<dbReference type="InterPro" id="IPR001444">
    <property type="entry name" value="Flag_bb_rod_N"/>
</dbReference>
<dbReference type="NCBIfam" id="TIGR03506">
    <property type="entry name" value="FlgEFG_subfam"/>
    <property type="match status" value="2"/>
</dbReference>
<comment type="similarity">
    <text evidence="2 4">Belongs to the flagella basal body rod proteins family.</text>
</comment>
<evidence type="ECO:0000256" key="3">
    <source>
        <dbReference type="ARBA" id="ARBA00023143"/>
    </source>
</evidence>
<dbReference type="GO" id="GO:0005829">
    <property type="term" value="C:cytosol"/>
    <property type="evidence" value="ECO:0007669"/>
    <property type="project" value="TreeGrafter"/>
</dbReference>
<dbReference type="AlphaFoldDB" id="A0A917DRT8"/>
<evidence type="ECO:0000256" key="4">
    <source>
        <dbReference type="RuleBase" id="RU362116"/>
    </source>
</evidence>
<dbReference type="Pfam" id="PF00460">
    <property type="entry name" value="Flg_bb_rod"/>
    <property type="match status" value="1"/>
</dbReference>
<reference evidence="8" key="2">
    <citation type="submission" date="2020-09" db="EMBL/GenBank/DDBJ databases">
        <authorList>
            <person name="Sun Q."/>
            <person name="Zhou Y."/>
        </authorList>
    </citation>
    <scope>NUCLEOTIDE SEQUENCE</scope>
    <source>
        <strain evidence="8">CGMCC 1.15360</strain>
    </source>
</reference>
<proteinExistence type="inferred from homology"/>
<sequence length="268" mass="27605">MSFYTSLSGLKNAQTDLGVVSHNIANAETNGFKKSNTAFGDLVAGSSFSNPKMITGIGSNTEAIIQNFAMGSIEQTGSSLDMAITGDGFFKTYSAAGDRTLFTRNGSFDMDVAGNIQDGAGNVLQIFAPGADPATDATINAVVPLTNAAGSEYAGVTVEMDGSVVVSYADGTNDTIGTVALASFSSPTGLRQVGSSNWEVTGISGPPGYGFPGEGKFGNTLSGSIERSNVDLAEELVSLITAQRYFQANAKAIDTATQISQTVINLRT</sequence>
<reference evidence="8" key="1">
    <citation type="journal article" date="2014" name="Int. J. Syst. Evol. Microbiol.">
        <title>Complete genome sequence of Corynebacterium casei LMG S-19264T (=DSM 44701T), isolated from a smear-ripened cheese.</title>
        <authorList>
            <consortium name="US DOE Joint Genome Institute (JGI-PGF)"/>
            <person name="Walter F."/>
            <person name="Albersmeier A."/>
            <person name="Kalinowski J."/>
            <person name="Ruckert C."/>
        </authorList>
    </citation>
    <scope>NUCLEOTIDE SEQUENCE</scope>
    <source>
        <strain evidence="8">CGMCC 1.15360</strain>
    </source>
</reference>
<dbReference type="GO" id="GO:0009425">
    <property type="term" value="C:bacterial-type flagellum basal body"/>
    <property type="evidence" value="ECO:0007669"/>
    <property type="project" value="UniProtKB-SubCell"/>
</dbReference>
<comment type="function">
    <text evidence="4">A flexible structure which links the flagellar filament to the drive apparatus in the basal body.</text>
</comment>
<evidence type="ECO:0000259" key="7">
    <source>
        <dbReference type="Pfam" id="PF22692"/>
    </source>
</evidence>
<comment type="caution">
    <text evidence="8">The sequence shown here is derived from an EMBL/GenBank/DDBJ whole genome shotgun (WGS) entry which is preliminary data.</text>
</comment>
<organism evidence="8 9">
    <name type="scientific">Croceicoccus mobilis</name>
    <dbReference type="NCBI Taxonomy" id="1703339"/>
    <lineage>
        <taxon>Bacteria</taxon>
        <taxon>Pseudomonadati</taxon>
        <taxon>Pseudomonadota</taxon>
        <taxon>Alphaproteobacteria</taxon>
        <taxon>Sphingomonadales</taxon>
        <taxon>Erythrobacteraceae</taxon>
        <taxon>Croceicoccus</taxon>
    </lineage>
</organism>
<dbReference type="EMBL" id="BMIP01000002">
    <property type="protein sequence ID" value="GGD63989.1"/>
    <property type="molecule type" value="Genomic_DNA"/>
</dbReference>
<name>A0A917DRT8_9SPHN</name>
<feature type="domain" description="Flagellar basal-body/hook protein C-terminal" evidence="6">
    <location>
        <begin position="222"/>
        <end position="266"/>
    </location>
</feature>
<evidence type="ECO:0000259" key="5">
    <source>
        <dbReference type="Pfam" id="PF00460"/>
    </source>
</evidence>
<dbReference type="SUPFAM" id="SSF117143">
    <property type="entry name" value="Flagellar hook protein flgE"/>
    <property type="match status" value="1"/>
</dbReference>
<dbReference type="Proteomes" id="UP000612349">
    <property type="component" value="Unassembled WGS sequence"/>
</dbReference>
<keyword evidence="3 4" id="KW-0975">Bacterial flagellum</keyword>
<keyword evidence="8" id="KW-0282">Flagellum</keyword>
<dbReference type="PANTHER" id="PTHR30435:SF1">
    <property type="entry name" value="FLAGELLAR HOOK PROTEIN FLGE"/>
    <property type="match status" value="1"/>
</dbReference>
<feature type="domain" description="Flagellar basal body rod protein N-terminal" evidence="5">
    <location>
        <begin position="3"/>
        <end position="33"/>
    </location>
</feature>
<protein>
    <recommendedName>
        <fullName evidence="4">Flagellar hook protein FlgE</fullName>
    </recommendedName>
</protein>
<gene>
    <name evidence="8" type="ORF">GCM10010990_11800</name>
</gene>
<dbReference type="Pfam" id="PF06429">
    <property type="entry name" value="Flg_bbr_C"/>
    <property type="match status" value="1"/>
</dbReference>